<dbReference type="EMBL" id="AZHF01000006">
    <property type="protein sequence ID" value="OAA74505.1"/>
    <property type="molecule type" value="Genomic_DNA"/>
</dbReference>
<proteinExistence type="predicted"/>
<dbReference type="AlphaFoldDB" id="A0A168F0U6"/>
<organism evidence="3 4">
    <name type="scientific">Akanthomyces lecanii RCEF 1005</name>
    <dbReference type="NCBI Taxonomy" id="1081108"/>
    <lineage>
        <taxon>Eukaryota</taxon>
        <taxon>Fungi</taxon>
        <taxon>Dikarya</taxon>
        <taxon>Ascomycota</taxon>
        <taxon>Pezizomycotina</taxon>
        <taxon>Sordariomycetes</taxon>
        <taxon>Hypocreomycetidae</taxon>
        <taxon>Hypocreales</taxon>
        <taxon>Cordycipitaceae</taxon>
        <taxon>Akanthomyces</taxon>
        <taxon>Cordyceps confragosa</taxon>
    </lineage>
</organism>
<feature type="compositionally biased region" description="Pro residues" evidence="1">
    <location>
        <begin position="314"/>
        <end position="337"/>
    </location>
</feature>
<keyword evidence="2" id="KW-0472">Membrane</keyword>
<name>A0A168F0U6_CORDF</name>
<feature type="compositionally biased region" description="Basic and acidic residues" evidence="1">
    <location>
        <begin position="186"/>
        <end position="212"/>
    </location>
</feature>
<feature type="compositionally biased region" description="Basic and acidic residues" evidence="1">
    <location>
        <begin position="264"/>
        <end position="274"/>
    </location>
</feature>
<keyword evidence="4" id="KW-1185">Reference proteome</keyword>
<keyword evidence="2" id="KW-0812">Transmembrane</keyword>
<feature type="transmembrane region" description="Helical" evidence="2">
    <location>
        <begin position="81"/>
        <end position="102"/>
    </location>
</feature>
<feature type="compositionally biased region" description="Pro residues" evidence="1">
    <location>
        <begin position="140"/>
        <end position="155"/>
    </location>
</feature>
<feature type="region of interest" description="Disordered" evidence="1">
    <location>
        <begin position="104"/>
        <end position="212"/>
    </location>
</feature>
<feature type="region of interest" description="Disordered" evidence="1">
    <location>
        <begin position="227"/>
        <end position="398"/>
    </location>
</feature>
<gene>
    <name evidence="3" type="ORF">LEL_08086</name>
</gene>
<feature type="compositionally biased region" description="Basic and acidic residues" evidence="1">
    <location>
        <begin position="227"/>
        <end position="255"/>
    </location>
</feature>
<feature type="transmembrane region" description="Helical" evidence="2">
    <location>
        <begin position="48"/>
        <end position="69"/>
    </location>
</feature>
<protein>
    <recommendedName>
        <fullName evidence="5">Proline-rich protein RiP-15</fullName>
    </recommendedName>
</protein>
<sequence length="625" mass="67353">MSAPPPPPPHGEMPRSGGLPPGKYDIFVIPEHSAGSGFLYLPSLQPNVNSFVAGFASALILVALCQSMAPAFRAWWDSFQGLGNMGITLLIVGVGFGAWALGRTQNDSGSSSSSKPNPSSPPPPNSGPSAGPAPGGYASTPPPNEAPPPPPPPNAGPEKPQSSWQRPPPQTGNKRPENPKPSAKGSWEKARDEMRKKEEERKAKEAEQKRRDDLAKRLAELRAKEAKERLEREKEKQRKEKEIADKKEKEAKAAEAKAAAAKAAEAKTAAEKAKAAAPAPSQAPTQTPSPTANRAGSSYAYSGVGEKMSMWPNGKPPAPSSPTPKAPPSPPKKPPAPTARTFVSTDEDAFSYRPYDKPRRPQRRNSGGSMVSDGSWAPSHTTARTSPPPSMRGPYTTKDPDKIVIQAVYLFMNQYAKTPASQLISGVGSVTDGLILRITTEGLFIDDDVRGVPQREWDVKAWTLKLVEVWCPPHCLNSASASIPNPNNKSANLLYKMATGRARAADRDPNKPFVGEEADVYLTDMLKACKDCCRLGLCEQKFGKTNTPSTGQSGEWKARGLHLLRATVRDQDGKRYLFVIDETEHWKVGASLQRLRRGAQARQLGVCSMTASEAKNSLETLGWAA</sequence>
<evidence type="ECO:0000256" key="1">
    <source>
        <dbReference type="SAM" id="MobiDB-lite"/>
    </source>
</evidence>
<feature type="compositionally biased region" description="Low complexity" evidence="1">
    <location>
        <begin position="108"/>
        <end position="117"/>
    </location>
</feature>
<dbReference type="Proteomes" id="UP000076881">
    <property type="component" value="Unassembled WGS sequence"/>
</dbReference>
<evidence type="ECO:0000256" key="2">
    <source>
        <dbReference type="SAM" id="Phobius"/>
    </source>
</evidence>
<comment type="caution">
    <text evidence="3">The sequence shown here is derived from an EMBL/GenBank/DDBJ whole genome shotgun (WGS) entry which is preliminary data.</text>
</comment>
<feature type="compositionally biased region" description="Low complexity" evidence="1">
    <location>
        <begin position="127"/>
        <end position="139"/>
    </location>
</feature>
<evidence type="ECO:0008006" key="5">
    <source>
        <dbReference type="Google" id="ProtNLM"/>
    </source>
</evidence>
<evidence type="ECO:0000313" key="4">
    <source>
        <dbReference type="Proteomes" id="UP000076881"/>
    </source>
</evidence>
<evidence type="ECO:0000313" key="3">
    <source>
        <dbReference type="EMBL" id="OAA74505.1"/>
    </source>
</evidence>
<reference evidence="3 4" key="1">
    <citation type="journal article" date="2016" name="Genome Biol. Evol.">
        <title>Divergent and convergent evolution of fungal pathogenicity.</title>
        <authorList>
            <person name="Shang Y."/>
            <person name="Xiao G."/>
            <person name="Zheng P."/>
            <person name="Cen K."/>
            <person name="Zhan S."/>
            <person name="Wang C."/>
        </authorList>
    </citation>
    <scope>NUCLEOTIDE SEQUENCE [LARGE SCALE GENOMIC DNA]</scope>
    <source>
        <strain evidence="3 4">RCEF 1005</strain>
    </source>
</reference>
<accession>A0A168F0U6</accession>
<feature type="compositionally biased region" description="Low complexity" evidence="1">
    <location>
        <begin position="275"/>
        <end position="292"/>
    </location>
</feature>
<dbReference type="STRING" id="1081108.A0A168F0U6"/>
<dbReference type="OrthoDB" id="5421842at2759"/>
<keyword evidence="2" id="KW-1133">Transmembrane helix</keyword>